<comment type="subunit">
    <text evidence="7">Component of the Arp2/3 complex.</text>
</comment>
<dbReference type="FunFam" id="3.30.1460.20:FF:000004">
    <property type="entry name" value="Arp2/3 complex 34 kDa subunit"/>
    <property type="match status" value="1"/>
</dbReference>
<dbReference type="PANTHER" id="PTHR12058:SF0">
    <property type="entry name" value="ACTIN-RELATED PROTEIN 2_3 COMPLEX SUBUNIT 2"/>
    <property type="match status" value="1"/>
</dbReference>
<evidence type="ECO:0000256" key="8">
    <source>
        <dbReference type="SAM" id="MobiDB-lite"/>
    </source>
</evidence>
<comment type="similarity">
    <text evidence="2">Belongs to the ARPC2 family.</text>
</comment>
<feature type="compositionally biased region" description="Polar residues" evidence="8">
    <location>
        <begin position="816"/>
        <end position="826"/>
    </location>
</feature>
<evidence type="ECO:0000256" key="3">
    <source>
        <dbReference type="ARBA" id="ARBA00022490"/>
    </source>
</evidence>
<organism evidence="10 11">
    <name type="scientific">Folsomia candida</name>
    <name type="common">Springtail</name>
    <dbReference type="NCBI Taxonomy" id="158441"/>
    <lineage>
        <taxon>Eukaryota</taxon>
        <taxon>Metazoa</taxon>
        <taxon>Ecdysozoa</taxon>
        <taxon>Arthropoda</taxon>
        <taxon>Hexapoda</taxon>
        <taxon>Collembola</taxon>
        <taxon>Entomobryomorpha</taxon>
        <taxon>Isotomoidea</taxon>
        <taxon>Isotomidae</taxon>
        <taxon>Proisotominae</taxon>
        <taxon>Folsomia</taxon>
    </lineage>
</organism>
<evidence type="ECO:0000313" key="10">
    <source>
        <dbReference type="EMBL" id="OXA56929.1"/>
    </source>
</evidence>
<dbReference type="InterPro" id="IPR056327">
    <property type="entry name" value="ARMC9_CTLH-like_dom"/>
</dbReference>
<dbReference type="GO" id="GO:0034314">
    <property type="term" value="P:Arp2/3 complex-mediated actin nucleation"/>
    <property type="evidence" value="ECO:0007669"/>
    <property type="project" value="InterPro"/>
</dbReference>
<dbReference type="GO" id="GO:0005200">
    <property type="term" value="F:structural constituent of cytoskeleton"/>
    <property type="evidence" value="ECO:0007669"/>
    <property type="project" value="TreeGrafter"/>
</dbReference>
<feature type="domain" description="ARMC9 CTLH-like" evidence="9">
    <location>
        <begin position="480"/>
        <end position="605"/>
    </location>
</feature>
<evidence type="ECO:0000256" key="6">
    <source>
        <dbReference type="ARBA" id="ARBA00054835"/>
    </source>
</evidence>
<dbReference type="PROSITE" id="PS50896">
    <property type="entry name" value="LISH"/>
    <property type="match status" value="1"/>
</dbReference>
<dbReference type="FunFam" id="3.30.1460.20:FF:000002">
    <property type="entry name" value="Arp2/3 complex 34 kDa subunit"/>
    <property type="match status" value="1"/>
</dbReference>
<sequence length="908" mass="104675">MRRESYKVVTDGFISGGESWWSRAVRPSGGVREAQLGSFQAPEAVVSSTASMILLEINNRILEDTLTLKFKNALSGNKPDSTDIQVADFDGVLFHISSHSGDKTKLKVSISLKFYKQLQEHGAEDLLKREYGSYLLYPPEDGYSVSLLFDLENVPNDWEDLVKKVGLLKRNCFASVFEKYFEFQQEGIEGQSRAVINYREDETLYVEAQADRVTVVFSTVFRDEDDVVLGKVFMQEFREGRRASHTAPQVLFSHREPPLELQNTGARIGDNIGYITFVLFPRHTNKEAKDNTINLIHMFRDYLHYHLKCSKAYIHSRMRAKTTEFLKVLNRARPEPKNVEKKTISIHSFHQGSPPRKLKCIEKQIDLAENIELITVFGGLMSDPQTQNQSGEARNCPTFFNHIMNSGTTPMTTTTTHKNSNEIKQFYIFLNSVVLQYLEILGFNKTISTFAQESHDEGFPVQPRPTPKIEKVCSELTHKDVEQFLQYFDDEDTTPLNEKWKYVRGKCPVENRREELRLNVHLQIYVYITIPFRRDFSDDAKQTNMQSLIEEFKAKDHDDVDDPEILSLPFVMNPVMHSVFSKYFTEHWIQALRSNLKMFCQSLCKRLPDPFETDIAKLYRLWVSTNNMMRQFGNISSSWNLLGPCDTLNLVPPPKLSMICQLPDDSLFKTFFEKMKQCDRSMKNEYMQKIQLCDALVTCLRELYTKPDDQKIPWDKIIDQCSQASLISRDFKSSSEYSLRGQTESMMANGISDDSEFQSEINFLVPERKLQKTASCQHQQLSTRQRQFSSSSLDYEEGTNHQMRENQQPPLAEETPCTTTSRSNKNNNEEPTLRIIRQMLSARGGNPVYDDAYEDAGIGDFNRVQFLPPPPSKFENISNHSPRSLLNMMQCNAMLRDIVNESANINEE</sequence>
<keyword evidence="5" id="KW-0206">Cytoskeleton</keyword>
<dbReference type="GO" id="GO:0030041">
    <property type="term" value="P:actin filament polymerization"/>
    <property type="evidence" value="ECO:0007669"/>
    <property type="project" value="InterPro"/>
</dbReference>
<feature type="compositionally biased region" description="Polar residues" evidence="8">
    <location>
        <begin position="774"/>
        <end position="793"/>
    </location>
</feature>
<keyword evidence="4" id="KW-0009">Actin-binding</keyword>
<keyword evidence="11" id="KW-1185">Reference proteome</keyword>
<dbReference type="Pfam" id="PF04045">
    <property type="entry name" value="P34-Arc"/>
    <property type="match status" value="1"/>
</dbReference>
<keyword evidence="3" id="KW-0963">Cytoplasm</keyword>
<reference evidence="10 11" key="1">
    <citation type="submission" date="2015-12" db="EMBL/GenBank/DDBJ databases">
        <title>The genome of Folsomia candida.</title>
        <authorList>
            <person name="Faddeeva A."/>
            <person name="Derks M.F."/>
            <person name="Anvar Y."/>
            <person name="Smit S."/>
            <person name="Van Straalen N."/>
            <person name="Roelofs D."/>
        </authorList>
    </citation>
    <scope>NUCLEOTIDE SEQUENCE [LARGE SCALE GENOMIC DNA]</scope>
    <source>
        <strain evidence="10 11">VU population</strain>
        <tissue evidence="10">Whole body</tissue>
    </source>
</reference>
<feature type="region of interest" description="Disordered" evidence="8">
    <location>
        <begin position="774"/>
        <end position="828"/>
    </location>
</feature>
<protein>
    <recommendedName>
        <fullName evidence="9">ARMC9 CTLH-like domain-containing protein</fullName>
    </recommendedName>
</protein>
<dbReference type="Proteomes" id="UP000198287">
    <property type="component" value="Unassembled WGS sequence"/>
</dbReference>
<dbReference type="Pfam" id="PF23138">
    <property type="entry name" value="CTLH_Armc9"/>
    <property type="match status" value="1"/>
</dbReference>
<evidence type="ECO:0000256" key="1">
    <source>
        <dbReference type="ARBA" id="ARBA00004245"/>
    </source>
</evidence>
<dbReference type="STRING" id="158441.A0A226EHN6"/>
<accession>A0A226EHN6</accession>
<comment type="caution">
    <text evidence="10">The sequence shown here is derived from an EMBL/GenBank/DDBJ whole genome shotgun (WGS) entry which is preliminary data.</text>
</comment>
<dbReference type="GO" id="GO:0005885">
    <property type="term" value="C:Arp2/3 protein complex"/>
    <property type="evidence" value="ECO:0007669"/>
    <property type="project" value="InterPro"/>
</dbReference>
<dbReference type="GO" id="GO:0051015">
    <property type="term" value="F:actin filament binding"/>
    <property type="evidence" value="ECO:0007669"/>
    <property type="project" value="TreeGrafter"/>
</dbReference>
<evidence type="ECO:0000259" key="9">
    <source>
        <dbReference type="Pfam" id="PF23138"/>
    </source>
</evidence>
<dbReference type="AlphaFoldDB" id="A0A226EHN6"/>
<dbReference type="InterPro" id="IPR007188">
    <property type="entry name" value="ARPC2"/>
</dbReference>
<dbReference type="InterPro" id="IPR034666">
    <property type="entry name" value="ARPC2/4"/>
</dbReference>
<evidence type="ECO:0000313" key="11">
    <source>
        <dbReference type="Proteomes" id="UP000198287"/>
    </source>
</evidence>
<dbReference type="PANTHER" id="PTHR12058">
    <property type="entry name" value="ARP2/3 COMPLEX 34 KDA SUBUNIT"/>
    <property type="match status" value="1"/>
</dbReference>
<name>A0A226EHN6_FOLCA</name>
<comment type="function">
    <text evidence="6">Functions as actin-binding component of the Arp2/3 complex which is involved in regulation of actin polymerization and together with an activating nucleation-promoting factor (NPF) mediates the formation of branched actin networks. Seems to contact the mother actin filament.</text>
</comment>
<proteinExistence type="inferred from homology"/>
<dbReference type="OrthoDB" id="538223at2759"/>
<dbReference type="Gene3D" id="3.30.1460.20">
    <property type="match status" value="2"/>
</dbReference>
<dbReference type="InterPro" id="IPR006594">
    <property type="entry name" value="LisH"/>
</dbReference>
<evidence type="ECO:0000256" key="5">
    <source>
        <dbReference type="ARBA" id="ARBA00023212"/>
    </source>
</evidence>
<comment type="subcellular location">
    <subcellularLocation>
        <location evidence="1">Cytoplasm</location>
        <location evidence="1">Cytoskeleton</location>
    </subcellularLocation>
</comment>
<evidence type="ECO:0000256" key="4">
    <source>
        <dbReference type="ARBA" id="ARBA00023203"/>
    </source>
</evidence>
<evidence type="ECO:0000256" key="2">
    <source>
        <dbReference type="ARBA" id="ARBA00007192"/>
    </source>
</evidence>
<gene>
    <name evidence="10" type="ORF">Fcan01_07840</name>
</gene>
<dbReference type="SUPFAM" id="SSF69645">
    <property type="entry name" value="Arp2/3 complex subunits"/>
    <property type="match status" value="2"/>
</dbReference>
<dbReference type="EMBL" id="LNIX01000003">
    <property type="protein sequence ID" value="OXA56929.1"/>
    <property type="molecule type" value="Genomic_DNA"/>
</dbReference>
<evidence type="ECO:0000256" key="7">
    <source>
        <dbReference type="ARBA" id="ARBA00065815"/>
    </source>
</evidence>